<name>A0ACB8UXF9_9EURO</name>
<evidence type="ECO:0000313" key="1">
    <source>
        <dbReference type="EMBL" id="KAI2386840.1"/>
    </source>
</evidence>
<comment type="caution">
    <text evidence="1">The sequence shown here is derived from an EMBL/GenBank/DDBJ whole genome shotgun (WGS) entry which is preliminary data.</text>
</comment>
<proteinExistence type="predicted"/>
<accession>A0ACB8UXF9</accession>
<organism evidence="1">
    <name type="scientific">Ophidiomyces ophidiicola</name>
    <dbReference type="NCBI Taxonomy" id="1387563"/>
    <lineage>
        <taxon>Eukaryota</taxon>
        <taxon>Fungi</taxon>
        <taxon>Dikarya</taxon>
        <taxon>Ascomycota</taxon>
        <taxon>Pezizomycotina</taxon>
        <taxon>Eurotiomycetes</taxon>
        <taxon>Eurotiomycetidae</taxon>
        <taxon>Onygenales</taxon>
        <taxon>Onygenaceae</taxon>
        <taxon>Ophidiomyces</taxon>
    </lineage>
</organism>
<protein>
    <submittedName>
        <fullName evidence="1">Uncharacterized protein</fullName>
    </submittedName>
</protein>
<dbReference type="EMBL" id="JALBCA010000044">
    <property type="protein sequence ID" value="KAI2386840.1"/>
    <property type="molecule type" value="Genomic_DNA"/>
</dbReference>
<gene>
    <name evidence="1" type="ORF">LOY88_003397</name>
</gene>
<reference evidence="1" key="1">
    <citation type="journal article" date="2022" name="bioRxiv">
        <title>Population genetic analysis of Ophidiomyces ophidiicola, the causative agent of snake fungal disease, indicates recent introductions to the USA.</title>
        <authorList>
            <person name="Ladner J.T."/>
            <person name="Palmer J.M."/>
            <person name="Ettinger C.L."/>
            <person name="Stajich J.E."/>
            <person name="Farrell T.M."/>
            <person name="Glorioso B.M."/>
            <person name="Lawson B."/>
            <person name="Price S.J."/>
            <person name="Stengle A.G."/>
            <person name="Grear D.A."/>
            <person name="Lorch J.M."/>
        </authorList>
    </citation>
    <scope>NUCLEOTIDE SEQUENCE</scope>
    <source>
        <strain evidence="1">NWHC 24266-5</strain>
    </source>
</reference>
<sequence>MASMSFISSQAHWSQSSAPVGAYGGQTTTSVVDPSPGSPFDFVPQEMRPQAPIPQKSAPPPLPSFSFPQAPELGSPATSSEQADGLNHRDNDRMTGECLAAVPPQAVATAPAHPTLPNPGPGLSARGPGRRGHAHRRSAAISSVDLTAIAKAFPPKPVVGSTPSTPMDTKKHALTSDDCSGFSSRSLPTKGIQTPPLTPRASDDHLGTSPHAKRRHTEPDESRRPLSIISSDGSVSTLRPNNLQSGCPSPNTRSVTPTGDHTIRPKTAGAKFDFGPYLSSEPNEGLVAERPRTACASLALSNDKLGDSITPPNIRIPSHRHPLYNSTLPEDLSPALHRAPSSRKQAKKQKKMRPWAGILSRKGKKRTTKRPPSRRVPTPPPIPTRTNSAMSSLYGVNFDDDNTVVIRTPTDPNAPRHPLASNLTKDTLSLDTSWKPQSFYDQGRDVDLFSPVIDLDAALGPFNTPEMGPERPVSGFVAATKRMYSGGRRGEFVGPEMRYHRRAESAPEMPPLDRNAFGLNRYSTAALLSADVFDEKEEDEFLAENSDSRPEDQRRQVEHSSDKTSFDNDGSTIKRNSTATIQLKFSNNNPGLGIQIVDIADELLSSNATTPQTIDSYPSSAMVLTPCTPDMEITGTPRKSKMHASLKDAIEILDVGSWGLQSDRASIPASPPSSLHCEKTQQQTPPTSSPQQSFPKAIPLNLGTFAPDSSFPSPDPSTTSFEHTRLTTPSSVIEKQASNSIYSGEPGSECFHNSVEDVPSLTSSASTMTGTIPQMSSGLHPRPAGDRCSSLSLLNRPRPASSQSTKRSSLVSLSRLVGVASGEKSKLSHEQKAPSDETEKKKKKGNRISRLMHFWKSKEKQKQDSQA</sequence>